<evidence type="ECO:0000256" key="7">
    <source>
        <dbReference type="ARBA" id="ARBA00022777"/>
    </source>
</evidence>
<evidence type="ECO:0000256" key="1">
    <source>
        <dbReference type="ARBA" id="ARBA00000085"/>
    </source>
</evidence>
<comment type="subcellular location">
    <subcellularLocation>
        <location evidence="2">Cell inner membrane</location>
        <topology evidence="2">Multi-pass membrane protein</topology>
    </subcellularLocation>
</comment>
<reference evidence="15" key="1">
    <citation type="submission" date="2023-02" db="EMBL/GenBank/DDBJ databases">
        <title>Description of Herbaspirillum huttiense subsp. nephrolepsisexaltata and Herbaspirillum huttiense subsp. lycopersicon.</title>
        <authorList>
            <person name="Poudel M."/>
            <person name="Sharma A."/>
            <person name="Goss E."/>
            <person name="Tapia J.H."/>
            <person name="Harmon C.M."/>
            <person name="Jones J.B."/>
        </authorList>
    </citation>
    <scope>NUCLEOTIDE SEQUENCE</scope>
    <source>
        <strain evidence="15">NC40101</strain>
    </source>
</reference>
<dbReference type="PROSITE" id="PS50109">
    <property type="entry name" value="HIS_KIN"/>
    <property type="match status" value="1"/>
</dbReference>
<name>A0AAE4G624_9BURK</name>
<comment type="caution">
    <text evidence="15">The sequence shown here is derived from an EMBL/GenBank/DDBJ whole genome shotgun (WGS) entry which is preliminary data.</text>
</comment>
<dbReference type="Pfam" id="PF02518">
    <property type="entry name" value="HATPase_c"/>
    <property type="match status" value="1"/>
</dbReference>
<dbReference type="PROSITE" id="PS50885">
    <property type="entry name" value="HAMP"/>
    <property type="match status" value="1"/>
</dbReference>
<dbReference type="Pfam" id="PF08521">
    <property type="entry name" value="2CSK_N"/>
    <property type="match status" value="1"/>
</dbReference>
<dbReference type="InterPro" id="IPR004358">
    <property type="entry name" value="Sig_transdc_His_kin-like_C"/>
</dbReference>
<dbReference type="SMART" id="SM00388">
    <property type="entry name" value="HisKA"/>
    <property type="match status" value="1"/>
</dbReference>
<dbReference type="AlphaFoldDB" id="A0AAE4G624"/>
<sequence length="487" mass="53883">MTVIDQQPPASAANASSADNSTSASPATPPAAPVTHASIRRDLLKWLIAPLLLLNLVGAGLTYWLAWLPAQHAFDQNLMDSTWGLYAQVRHRQERTTAELTQQAEQILRSNHSDTTFFAVRNTQGEILVGDKGFPQLPESETFDRPFNYDGEMRGEPVRISAMQVRVKNGVISVAVAETIRKRDRAHYTILLSFLLLDGGLTFGSLSVVLIAVRRGLRPLKSLQRNLEQRGHGKLGAIDGIGAPVELQPLIVAMNELMARISKGEQAQQNFMADVAHQLRTPLTGLKLQLELLHDKHQDQPDTARSLAMMNSSVERMIRQSRQLLALARSEPGLFESRKLEELSLHKLVEESVQHFIEEADKKHIDLGFDLQPARLRGDRFLLADLIDNLIDNAVRYSPLHGTVTVRCLEEEGATVLSVEDSGPGIAPEHRELIFDRYYRANDKIAGSGLGLAIVREIAHDHGGVITVDCKEQGQGTIFTVRFPLAG</sequence>
<feature type="transmembrane region" description="Helical" evidence="12">
    <location>
        <begin position="46"/>
        <end position="66"/>
    </location>
</feature>
<evidence type="ECO:0000256" key="12">
    <source>
        <dbReference type="SAM" id="Phobius"/>
    </source>
</evidence>
<evidence type="ECO:0000256" key="11">
    <source>
        <dbReference type="SAM" id="MobiDB-lite"/>
    </source>
</evidence>
<dbReference type="InterPro" id="IPR003660">
    <property type="entry name" value="HAMP_dom"/>
</dbReference>
<keyword evidence="10 12" id="KW-0472">Membrane</keyword>
<evidence type="ECO:0000256" key="4">
    <source>
        <dbReference type="ARBA" id="ARBA00022553"/>
    </source>
</evidence>
<proteinExistence type="predicted"/>
<feature type="domain" description="Histidine kinase" evidence="13">
    <location>
        <begin position="274"/>
        <end position="487"/>
    </location>
</feature>
<dbReference type="InterPro" id="IPR003594">
    <property type="entry name" value="HATPase_dom"/>
</dbReference>
<dbReference type="InterPro" id="IPR003661">
    <property type="entry name" value="HisK_dim/P_dom"/>
</dbReference>
<feature type="transmembrane region" description="Helical" evidence="12">
    <location>
        <begin position="190"/>
        <end position="213"/>
    </location>
</feature>
<keyword evidence="5 15" id="KW-0808">Transferase</keyword>
<evidence type="ECO:0000256" key="6">
    <source>
        <dbReference type="ARBA" id="ARBA00022692"/>
    </source>
</evidence>
<keyword evidence="6 12" id="KW-0812">Transmembrane</keyword>
<accession>A0AAE4G624</accession>
<keyword evidence="7 15" id="KW-0418">Kinase</keyword>
<dbReference type="PRINTS" id="PR00344">
    <property type="entry name" value="BCTRLSENSOR"/>
</dbReference>
<comment type="catalytic activity">
    <reaction evidence="1">
        <text>ATP + protein L-histidine = ADP + protein N-phospho-L-histidine.</text>
        <dbReference type="EC" id="2.7.13.3"/>
    </reaction>
</comment>
<dbReference type="GO" id="GO:0000155">
    <property type="term" value="F:phosphorelay sensor kinase activity"/>
    <property type="evidence" value="ECO:0007669"/>
    <property type="project" value="InterPro"/>
</dbReference>
<dbReference type="EMBL" id="JAVRAA010000001">
    <property type="protein sequence ID" value="MDT0335274.1"/>
    <property type="molecule type" value="Genomic_DNA"/>
</dbReference>
<dbReference type="InterPro" id="IPR036890">
    <property type="entry name" value="HATPase_C_sf"/>
</dbReference>
<dbReference type="Gene3D" id="3.30.565.10">
    <property type="entry name" value="Histidine kinase-like ATPase, C-terminal domain"/>
    <property type="match status" value="1"/>
</dbReference>
<evidence type="ECO:0000256" key="2">
    <source>
        <dbReference type="ARBA" id="ARBA00004429"/>
    </source>
</evidence>
<dbReference type="SMART" id="SM00387">
    <property type="entry name" value="HATPase_c"/>
    <property type="match status" value="1"/>
</dbReference>
<dbReference type="GO" id="GO:0005886">
    <property type="term" value="C:plasma membrane"/>
    <property type="evidence" value="ECO:0007669"/>
    <property type="project" value="UniProtKB-SubCell"/>
</dbReference>
<keyword evidence="9" id="KW-0902">Two-component regulatory system</keyword>
<evidence type="ECO:0000256" key="5">
    <source>
        <dbReference type="ARBA" id="ARBA00022679"/>
    </source>
</evidence>
<dbReference type="CDD" id="cd00082">
    <property type="entry name" value="HisKA"/>
    <property type="match status" value="1"/>
</dbReference>
<evidence type="ECO:0000256" key="8">
    <source>
        <dbReference type="ARBA" id="ARBA00022989"/>
    </source>
</evidence>
<evidence type="ECO:0000256" key="10">
    <source>
        <dbReference type="ARBA" id="ARBA00023136"/>
    </source>
</evidence>
<evidence type="ECO:0000259" key="13">
    <source>
        <dbReference type="PROSITE" id="PS50109"/>
    </source>
</evidence>
<protein>
    <recommendedName>
        <fullName evidence="3">histidine kinase</fullName>
        <ecNumber evidence="3">2.7.13.3</ecNumber>
    </recommendedName>
</protein>
<dbReference type="InterPro" id="IPR050428">
    <property type="entry name" value="TCS_sensor_his_kinase"/>
</dbReference>
<dbReference type="InterPro" id="IPR005467">
    <property type="entry name" value="His_kinase_dom"/>
</dbReference>
<evidence type="ECO:0000259" key="14">
    <source>
        <dbReference type="PROSITE" id="PS50885"/>
    </source>
</evidence>
<evidence type="ECO:0000313" key="15">
    <source>
        <dbReference type="EMBL" id="MDT0335274.1"/>
    </source>
</evidence>
<evidence type="ECO:0000256" key="9">
    <source>
        <dbReference type="ARBA" id="ARBA00023012"/>
    </source>
</evidence>
<dbReference type="SUPFAM" id="SSF55874">
    <property type="entry name" value="ATPase domain of HSP90 chaperone/DNA topoisomerase II/histidine kinase"/>
    <property type="match status" value="1"/>
</dbReference>
<dbReference type="EC" id="2.7.13.3" evidence="3"/>
<dbReference type="PANTHER" id="PTHR45436:SF1">
    <property type="entry name" value="SENSOR PROTEIN QSEC"/>
    <property type="match status" value="1"/>
</dbReference>
<feature type="region of interest" description="Disordered" evidence="11">
    <location>
        <begin position="1"/>
        <end position="33"/>
    </location>
</feature>
<dbReference type="PANTHER" id="PTHR45436">
    <property type="entry name" value="SENSOR HISTIDINE KINASE YKOH"/>
    <property type="match status" value="1"/>
</dbReference>
<dbReference type="InterPro" id="IPR036097">
    <property type="entry name" value="HisK_dim/P_sf"/>
</dbReference>
<organism evidence="15">
    <name type="scientific">Herbaspirillum huttiense subsp. nephrolepidis</name>
    <dbReference type="NCBI Taxonomy" id="3075126"/>
    <lineage>
        <taxon>Bacteria</taxon>
        <taxon>Pseudomonadati</taxon>
        <taxon>Pseudomonadota</taxon>
        <taxon>Betaproteobacteria</taxon>
        <taxon>Burkholderiales</taxon>
        <taxon>Oxalobacteraceae</taxon>
        <taxon>Herbaspirillum</taxon>
    </lineage>
</organism>
<dbReference type="InterPro" id="IPR013727">
    <property type="entry name" value="2CSK_N"/>
</dbReference>
<dbReference type="SUPFAM" id="SSF47384">
    <property type="entry name" value="Homodimeric domain of signal transducing histidine kinase"/>
    <property type="match status" value="1"/>
</dbReference>
<gene>
    <name evidence="15" type="ORF">RJN63_00425</name>
</gene>
<keyword evidence="4" id="KW-0597">Phosphoprotein</keyword>
<dbReference type="FunFam" id="3.30.565.10:FF:000006">
    <property type="entry name" value="Sensor histidine kinase WalK"/>
    <property type="match status" value="1"/>
</dbReference>
<dbReference type="Gene3D" id="1.10.287.130">
    <property type="match status" value="1"/>
</dbReference>
<feature type="compositionally biased region" description="Low complexity" evidence="11">
    <location>
        <begin position="1"/>
        <end position="26"/>
    </location>
</feature>
<feature type="domain" description="HAMP" evidence="14">
    <location>
        <begin position="214"/>
        <end position="266"/>
    </location>
</feature>
<dbReference type="RefSeq" id="WP_259432853.1">
    <property type="nucleotide sequence ID" value="NZ_JAVLSM010000012.1"/>
</dbReference>
<dbReference type="Pfam" id="PF00512">
    <property type="entry name" value="HisKA"/>
    <property type="match status" value="1"/>
</dbReference>
<keyword evidence="8 12" id="KW-1133">Transmembrane helix</keyword>
<dbReference type="CDD" id="cd00075">
    <property type="entry name" value="HATPase"/>
    <property type="match status" value="1"/>
</dbReference>
<evidence type="ECO:0000256" key="3">
    <source>
        <dbReference type="ARBA" id="ARBA00012438"/>
    </source>
</evidence>